<name>A0AAI8Z195_9PEZI</name>
<feature type="chain" id="PRO_5042473375" evidence="3">
    <location>
        <begin position="18"/>
        <end position="539"/>
    </location>
</feature>
<feature type="compositionally biased region" description="Polar residues" evidence="1">
    <location>
        <begin position="421"/>
        <end position="431"/>
    </location>
</feature>
<keyword evidence="2" id="KW-0812">Transmembrane</keyword>
<evidence type="ECO:0000256" key="1">
    <source>
        <dbReference type="SAM" id="MobiDB-lite"/>
    </source>
</evidence>
<dbReference type="AlphaFoldDB" id="A0AAI8Z195"/>
<feature type="region of interest" description="Disordered" evidence="1">
    <location>
        <begin position="387"/>
        <end position="477"/>
    </location>
</feature>
<feature type="compositionally biased region" description="Polar residues" evidence="1">
    <location>
        <begin position="295"/>
        <end position="306"/>
    </location>
</feature>
<keyword evidence="2" id="KW-1133">Transmembrane helix</keyword>
<keyword evidence="3" id="KW-0732">Signal</keyword>
<sequence length="539" mass="56540">MARSKLCALGVLPLVAGHLINPSATITAKPTATREYGRYGQMMGHELFGRGAAELCDGGNAMACPAPSGTCYTGTDGLIGCCTATRCAPRTTCIEYQSSITTSCDIDLGGCLTCSESSYPYCYTITNIANGQWIHWCDMAGGPRTETTSYVNPAMTGVEVDAQGFPVTASSTTITSTSSSTSFTTSPATTVPSTSTSGTSVVVVYITSNFPADIASSTEDPAATSGDSTSTPTPSPQQEEKHGFSSGAVGGIAGGAAAGVALVVAGLIFYFRTRLFGSKQEPESNNPQNDDKATQPDTATRSSASFTKGDDRGHELPLELPSQNLYSPDSLAHLGHPNAAAAAAAAAPYVMNEKETNTQQRYTITNPDAPASPYQAYRPYAPRPGTVEAPVDRPLSTTTGTISPLLGTTNTTTSTAFPSPVSRSSLFQPQPQDIIPHTPSNYQLHPPDSIVPQQQTAAHHHQQPPPPPSLPQDYSTANLTFRGGEPVYNNHGRESRSHLAAAAAAAAPWAYLSAEDARQYGVWGDGESPTRAQREEEEE</sequence>
<dbReference type="Proteomes" id="UP001296104">
    <property type="component" value="Unassembled WGS sequence"/>
</dbReference>
<keyword evidence="5" id="KW-1185">Reference proteome</keyword>
<feature type="compositionally biased region" description="Basic and acidic residues" evidence="1">
    <location>
        <begin position="308"/>
        <end position="317"/>
    </location>
</feature>
<feature type="region of interest" description="Disordered" evidence="1">
    <location>
        <begin position="171"/>
        <end position="196"/>
    </location>
</feature>
<evidence type="ECO:0000313" key="5">
    <source>
        <dbReference type="Proteomes" id="UP001296104"/>
    </source>
</evidence>
<accession>A0AAI8Z195</accession>
<evidence type="ECO:0000256" key="3">
    <source>
        <dbReference type="SAM" id="SignalP"/>
    </source>
</evidence>
<keyword evidence="2" id="KW-0472">Membrane</keyword>
<feature type="region of interest" description="Disordered" evidence="1">
    <location>
        <begin position="215"/>
        <end position="246"/>
    </location>
</feature>
<feature type="region of interest" description="Disordered" evidence="1">
    <location>
        <begin position="279"/>
        <end position="331"/>
    </location>
</feature>
<reference evidence="4" key="1">
    <citation type="submission" date="2023-11" db="EMBL/GenBank/DDBJ databases">
        <authorList>
            <person name="Alioto T."/>
            <person name="Alioto T."/>
            <person name="Gomez Garrido J."/>
        </authorList>
    </citation>
    <scope>NUCLEOTIDE SEQUENCE</scope>
</reference>
<protein>
    <submittedName>
        <fullName evidence="4">Uncharacterized protein</fullName>
    </submittedName>
</protein>
<comment type="caution">
    <text evidence="4">The sequence shown here is derived from an EMBL/GenBank/DDBJ whole genome shotgun (WGS) entry which is preliminary data.</text>
</comment>
<organism evidence="4 5">
    <name type="scientific">Lecanosticta acicola</name>
    <dbReference type="NCBI Taxonomy" id="111012"/>
    <lineage>
        <taxon>Eukaryota</taxon>
        <taxon>Fungi</taxon>
        <taxon>Dikarya</taxon>
        <taxon>Ascomycota</taxon>
        <taxon>Pezizomycotina</taxon>
        <taxon>Dothideomycetes</taxon>
        <taxon>Dothideomycetidae</taxon>
        <taxon>Mycosphaerellales</taxon>
        <taxon>Mycosphaerellaceae</taxon>
        <taxon>Lecanosticta</taxon>
    </lineage>
</organism>
<feature type="signal peptide" evidence="3">
    <location>
        <begin position="1"/>
        <end position="17"/>
    </location>
</feature>
<gene>
    <name evidence="4" type="ORF">LECACI_7A005745</name>
</gene>
<evidence type="ECO:0000313" key="4">
    <source>
        <dbReference type="EMBL" id="CAK4030587.1"/>
    </source>
</evidence>
<dbReference type="EMBL" id="CAVMBE010000038">
    <property type="protein sequence ID" value="CAK4030587.1"/>
    <property type="molecule type" value="Genomic_DNA"/>
</dbReference>
<feature type="transmembrane region" description="Helical" evidence="2">
    <location>
        <begin position="248"/>
        <end position="271"/>
    </location>
</feature>
<feature type="compositionally biased region" description="Low complexity" evidence="1">
    <location>
        <begin position="220"/>
        <end position="232"/>
    </location>
</feature>
<evidence type="ECO:0000256" key="2">
    <source>
        <dbReference type="SAM" id="Phobius"/>
    </source>
</evidence>
<proteinExistence type="predicted"/>